<dbReference type="InterPro" id="IPR032675">
    <property type="entry name" value="LRR_dom_sf"/>
</dbReference>
<keyword evidence="2" id="KW-1185">Reference proteome</keyword>
<dbReference type="Proteomes" id="UP000724874">
    <property type="component" value="Unassembled WGS sequence"/>
</dbReference>
<comment type="caution">
    <text evidence="1">The sequence shown here is derived from an EMBL/GenBank/DDBJ whole genome shotgun (WGS) entry which is preliminary data.</text>
</comment>
<name>A0A9P5TPG8_GYMJU</name>
<organism evidence="1 2">
    <name type="scientific">Gymnopilus junonius</name>
    <name type="common">Spectacular rustgill mushroom</name>
    <name type="synonym">Gymnopilus spectabilis subsp. junonius</name>
    <dbReference type="NCBI Taxonomy" id="109634"/>
    <lineage>
        <taxon>Eukaryota</taxon>
        <taxon>Fungi</taxon>
        <taxon>Dikarya</taxon>
        <taxon>Basidiomycota</taxon>
        <taxon>Agaricomycotina</taxon>
        <taxon>Agaricomycetes</taxon>
        <taxon>Agaricomycetidae</taxon>
        <taxon>Agaricales</taxon>
        <taxon>Agaricineae</taxon>
        <taxon>Hymenogastraceae</taxon>
        <taxon>Gymnopilus</taxon>
    </lineage>
</organism>
<dbReference type="AlphaFoldDB" id="A0A9P5TPG8"/>
<proteinExistence type="predicted"/>
<dbReference type="Gene3D" id="3.80.10.10">
    <property type="entry name" value="Ribonuclease Inhibitor"/>
    <property type="match status" value="1"/>
</dbReference>
<sequence>MVAIATPGLWTTLKIQFDNNQSPELEKASNSLWCLSGSHDLVRSRSPLPSTSGITFLELFFKILSSKSSSPTPRDAGNSSGLLIKLCKRIISYPSSTSTRPCSPYWRSTSFIRSLEDNNPFLQREYGPMITSPDMQFFETLPLFKKLRLQSPFDYRSLDLPLERMTSLELYDDRGLAFVSSITVEGCLKILLSCPVLEEMRICCRGDFLDVRNKLEAISLPAVEHRRLKYFRLIISGEITQLLDALTLPMVQDLKITLLGSCLSWNSDIVIVFFAHINESLRTLDISAASFHTDEMHKALLQCPGISKLVLQSTLLSDNFIQLFSTTRVTPYLPCLVSIELDSKVSFTLKKFSVFLKTMFKRIDCPPLQSLDIRCRGETPQFIDSHVFKKLKAYEKGGRSIRIDTEYVALFPRSDLIIRRLPVV</sequence>
<accession>A0A9P5TPG8</accession>
<evidence type="ECO:0000313" key="1">
    <source>
        <dbReference type="EMBL" id="KAF8901858.1"/>
    </source>
</evidence>
<dbReference type="SUPFAM" id="SSF52047">
    <property type="entry name" value="RNI-like"/>
    <property type="match status" value="1"/>
</dbReference>
<reference evidence="1" key="1">
    <citation type="submission" date="2020-11" db="EMBL/GenBank/DDBJ databases">
        <authorList>
            <consortium name="DOE Joint Genome Institute"/>
            <person name="Ahrendt S."/>
            <person name="Riley R."/>
            <person name="Andreopoulos W."/>
            <person name="LaButti K."/>
            <person name="Pangilinan J."/>
            <person name="Ruiz-duenas F.J."/>
            <person name="Barrasa J.M."/>
            <person name="Sanchez-Garcia M."/>
            <person name="Camarero S."/>
            <person name="Miyauchi S."/>
            <person name="Serrano A."/>
            <person name="Linde D."/>
            <person name="Babiker R."/>
            <person name="Drula E."/>
            <person name="Ayuso-Fernandez I."/>
            <person name="Pacheco R."/>
            <person name="Padilla G."/>
            <person name="Ferreira P."/>
            <person name="Barriuso J."/>
            <person name="Kellner H."/>
            <person name="Castanera R."/>
            <person name="Alfaro M."/>
            <person name="Ramirez L."/>
            <person name="Pisabarro A.G."/>
            <person name="Kuo A."/>
            <person name="Tritt A."/>
            <person name="Lipzen A."/>
            <person name="He G."/>
            <person name="Yan M."/>
            <person name="Ng V."/>
            <person name="Cullen D."/>
            <person name="Martin F."/>
            <person name="Rosso M.-N."/>
            <person name="Henrissat B."/>
            <person name="Hibbett D."/>
            <person name="Martinez A.T."/>
            <person name="Grigoriev I.V."/>
        </authorList>
    </citation>
    <scope>NUCLEOTIDE SEQUENCE</scope>
    <source>
        <strain evidence="1">AH 44721</strain>
    </source>
</reference>
<gene>
    <name evidence="1" type="ORF">CPB84DRAFT_1776845</name>
</gene>
<dbReference type="EMBL" id="JADNYJ010000039">
    <property type="protein sequence ID" value="KAF8901858.1"/>
    <property type="molecule type" value="Genomic_DNA"/>
</dbReference>
<evidence type="ECO:0000313" key="2">
    <source>
        <dbReference type="Proteomes" id="UP000724874"/>
    </source>
</evidence>
<protein>
    <submittedName>
        <fullName evidence="1">Uncharacterized protein</fullName>
    </submittedName>
</protein>